<accession>A0A4Q1R517</accession>
<dbReference type="Proteomes" id="UP000289482">
    <property type="component" value="Unassembled WGS sequence"/>
</dbReference>
<dbReference type="EMBL" id="SDIF01000024">
    <property type="protein sequence ID" value="RXS67609.1"/>
    <property type="molecule type" value="Genomic_DNA"/>
</dbReference>
<evidence type="ECO:0000256" key="1">
    <source>
        <dbReference type="SAM" id="MobiDB-lite"/>
    </source>
</evidence>
<evidence type="ECO:0000313" key="3">
    <source>
        <dbReference type="Proteomes" id="UP000289482"/>
    </source>
</evidence>
<protein>
    <submittedName>
        <fullName evidence="2">Uncharacterized protein</fullName>
    </submittedName>
</protein>
<dbReference type="AlphaFoldDB" id="A0A4Q1R517"/>
<name>A0A4Q1R517_9ACTN</name>
<gene>
    <name evidence="2" type="ORF">EST54_11435</name>
</gene>
<dbReference type="GeneID" id="95778592"/>
<comment type="caution">
    <text evidence="2">The sequence shown here is derived from an EMBL/GenBank/DDBJ whole genome shotgun (WGS) entry which is preliminary data.</text>
</comment>
<keyword evidence="3" id="KW-1185">Reference proteome</keyword>
<proteinExistence type="predicted"/>
<feature type="region of interest" description="Disordered" evidence="1">
    <location>
        <begin position="142"/>
        <end position="169"/>
    </location>
</feature>
<organism evidence="2 3">
    <name type="scientific">Streptomyces sioyaensis</name>
    <dbReference type="NCBI Taxonomy" id="67364"/>
    <lineage>
        <taxon>Bacteria</taxon>
        <taxon>Bacillati</taxon>
        <taxon>Actinomycetota</taxon>
        <taxon>Actinomycetes</taxon>
        <taxon>Kitasatosporales</taxon>
        <taxon>Streptomycetaceae</taxon>
        <taxon>Streptomyces</taxon>
    </lineage>
</organism>
<reference evidence="2 3" key="1">
    <citation type="submission" date="2019-01" db="EMBL/GenBank/DDBJ databases">
        <title>Draft genome sequences of the type strain Streptomyces sioyaensis DSM 40032 and its novel strain, TM32, a thermotolerant antibiotics-producing actinobacterium.</title>
        <authorList>
            <person name="Nakaew N."/>
            <person name="Lumyong S."/>
            <person name="Sloan W.T."/>
            <person name="Sungthong R."/>
        </authorList>
    </citation>
    <scope>NUCLEOTIDE SEQUENCE [LARGE SCALE GENOMIC DNA]</scope>
    <source>
        <strain evidence="2 3">DSM 40032</strain>
    </source>
</reference>
<dbReference type="RefSeq" id="WP_129247500.1">
    <property type="nucleotide sequence ID" value="NZ_JABZEL010000008.1"/>
</dbReference>
<sequence>MAADRSSSLSGSRRERIPFLVAQGKPADDTALRTLLPAAAHKGATGAQEAPFGIGAAWQLGESLYTQVQDNSTGRLAVFATRGSGHIERVTGYTWNVAPVWRLLTGPAAPCDLWSQLRYEHFLRHSPVADHVPECADHCGGRPEGGAPSPDAADVSPCDEAPAPPWSRAGDPLEELWEASCPKGSAPQRLQEGAELLRRRVAHLLADCPVPPLHERPHAEHLDAELSHQLLRAYDALRGALALHCPRQSGWLGSWAYGIAEELIWRGRLGAARSAAERTARESMAVESALSSPWPLPAPHICPGLLTVHDEAPGI</sequence>
<evidence type="ECO:0000313" key="2">
    <source>
        <dbReference type="EMBL" id="RXS67609.1"/>
    </source>
</evidence>